<dbReference type="HOGENOM" id="CLU_582882_0_0_1"/>
<organism evidence="2 3">
    <name type="scientific">Talaromyces marneffei (strain ATCC 18224 / CBS 334.59 / QM 7333)</name>
    <name type="common">Penicillium marneffei</name>
    <dbReference type="NCBI Taxonomy" id="441960"/>
    <lineage>
        <taxon>Eukaryota</taxon>
        <taxon>Fungi</taxon>
        <taxon>Dikarya</taxon>
        <taxon>Ascomycota</taxon>
        <taxon>Pezizomycotina</taxon>
        <taxon>Eurotiomycetes</taxon>
        <taxon>Eurotiomycetidae</taxon>
        <taxon>Eurotiales</taxon>
        <taxon>Trichocomaceae</taxon>
        <taxon>Talaromyces</taxon>
        <taxon>Talaromyces sect. Talaromyces</taxon>
    </lineage>
</organism>
<feature type="region of interest" description="Disordered" evidence="1">
    <location>
        <begin position="301"/>
        <end position="324"/>
    </location>
</feature>
<dbReference type="VEuPathDB" id="FungiDB:PMAA_075610"/>
<protein>
    <submittedName>
        <fullName evidence="2">Uncharacterized protein</fullName>
    </submittedName>
</protein>
<evidence type="ECO:0000313" key="2">
    <source>
        <dbReference type="EMBL" id="EEA26493.1"/>
    </source>
</evidence>
<dbReference type="AlphaFoldDB" id="B6QBQ2"/>
<dbReference type="OrthoDB" id="3786931at2759"/>
<keyword evidence="3" id="KW-1185">Reference proteome</keyword>
<feature type="compositionally biased region" description="Polar residues" evidence="1">
    <location>
        <begin position="377"/>
        <end position="408"/>
    </location>
</feature>
<feature type="region of interest" description="Disordered" evidence="1">
    <location>
        <begin position="346"/>
        <end position="443"/>
    </location>
</feature>
<dbReference type="PhylomeDB" id="B6QBQ2"/>
<dbReference type="EMBL" id="DS995900">
    <property type="protein sequence ID" value="EEA26493.1"/>
    <property type="molecule type" value="Genomic_DNA"/>
</dbReference>
<dbReference type="STRING" id="441960.B6QBQ2"/>
<accession>B6QBQ2</accession>
<name>B6QBQ2_TALMQ</name>
<evidence type="ECO:0000256" key="1">
    <source>
        <dbReference type="SAM" id="MobiDB-lite"/>
    </source>
</evidence>
<sequence length="511" mass="58539">MSVLFTSQDITKLAACFSVNINSPSGNLQDLKHVLKHRINDLPRHLRRYSMTDQLLNKAKIRKDDREFNVNKLLCSAHNEIYSISTSMIFGSLRTELTRAVEYLNVENYINYVLGPDEYMTLHRVAAIQEMWTKPGPNTFPNERWKYQADQCEACMLSRIATYPSTLRELRTLFLVMHSPLKFVRPIILAFVDEWIKSTDQSKSLFKRSEERAKEIQKCIRHWRIHKGEEMEEEKADHQRPQNADSLETLPARSYKPTASPAQSIPSPLFSSTITRPLSRNEYELSEAEFLQEFSLNKPFYRTSSTEDDDTSSDITDIYSQDNDTRTSLGLGKMITVLQKQQIIDQYRDRGGTPDTGLSPRLYRPWSSTDEIRGSYSRLSQTTVSSPSHSALREQTTPPLSPLNNANPKTPDRYRTPVSPLANPRTPDRYIPPPKTPKTPSRNRTLLTIPEVSPFHVSPFMPSSSQNLLSPSYSSESGLRSSEEEAQTALMMRPRVVNIRAAREREGYTPK</sequence>
<proteinExistence type="predicted"/>
<evidence type="ECO:0000313" key="3">
    <source>
        <dbReference type="Proteomes" id="UP000001294"/>
    </source>
</evidence>
<feature type="region of interest" description="Disordered" evidence="1">
    <location>
        <begin position="462"/>
        <end position="491"/>
    </location>
</feature>
<feature type="compositionally biased region" description="Low complexity" evidence="1">
    <location>
        <begin position="463"/>
        <end position="480"/>
    </location>
</feature>
<reference evidence="3" key="1">
    <citation type="journal article" date="2015" name="Genome Announc.">
        <title>Genome sequence of the AIDS-associated pathogen Penicillium marneffei (ATCC18224) and its near taxonomic relative Talaromyces stipitatus (ATCC10500).</title>
        <authorList>
            <person name="Nierman W.C."/>
            <person name="Fedorova-Abrams N.D."/>
            <person name="Andrianopoulos A."/>
        </authorList>
    </citation>
    <scope>NUCLEOTIDE SEQUENCE [LARGE SCALE GENOMIC DNA]</scope>
    <source>
        <strain evidence="3">ATCC 18224 / CBS 334.59 / QM 7333</strain>
    </source>
</reference>
<dbReference type="Proteomes" id="UP000001294">
    <property type="component" value="Unassembled WGS sequence"/>
</dbReference>
<gene>
    <name evidence="2" type="ORF">PMAA_075610</name>
</gene>